<keyword evidence="4" id="KW-1185">Reference proteome</keyword>
<dbReference type="Proteomes" id="UP000314011">
    <property type="component" value="Unassembled WGS sequence"/>
</dbReference>
<dbReference type="InterPro" id="IPR052336">
    <property type="entry name" value="MlaD_Phospholipid_Transporter"/>
</dbReference>
<evidence type="ECO:0000313" key="3">
    <source>
        <dbReference type="EMBL" id="TNY32825.1"/>
    </source>
</evidence>
<evidence type="ECO:0000259" key="2">
    <source>
        <dbReference type="Pfam" id="PF02470"/>
    </source>
</evidence>
<gene>
    <name evidence="3" type="primary">mlaD</name>
    <name evidence="3" type="ORF">FHY64_05985</name>
</gene>
<proteinExistence type="predicted"/>
<keyword evidence="1" id="KW-0812">Transmembrane</keyword>
<dbReference type="PANTHER" id="PTHR33371:SF4">
    <property type="entry name" value="INTERMEMBRANE PHOSPHOLIPID TRANSPORT SYSTEM BINDING PROTEIN MLAD"/>
    <property type="match status" value="1"/>
</dbReference>
<dbReference type="RefSeq" id="WP_140193509.1">
    <property type="nucleotide sequence ID" value="NZ_CP065915.1"/>
</dbReference>
<dbReference type="NCBIfam" id="TIGR04430">
    <property type="entry name" value="OM_asym_MlaD"/>
    <property type="match status" value="1"/>
</dbReference>
<evidence type="ECO:0000313" key="4">
    <source>
        <dbReference type="Proteomes" id="UP000314011"/>
    </source>
</evidence>
<feature type="domain" description="Mce/MlaD" evidence="2">
    <location>
        <begin position="38"/>
        <end position="115"/>
    </location>
</feature>
<dbReference type="AlphaFoldDB" id="A0A5C5GDD6"/>
<dbReference type="OrthoDB" id="7164001at2"/>
<dbReference type="InterPro" id="IPR030970">
    <property type="entry name" value="ABC_MlaD"/>
</dbReference>
<accession>A0A5C5GDD6</accession>
<sequence>MRENTTEVVTGGVVLVLAVAFLFYMLQVAGVSGRTGGGYPLVATFSSAEGVSVGSDVRLAGVKVGTVTGLELNPETYLADMEIQVVNGIEVPDDSSLAVSSEGLLGGNFMEIIPGGSFEFFEPGGQFLDTQSSVSLITLLLRYVGGSGEE</sequence>
<dbReference type="GO" id="GO:0015914">
    <property type="term" value="P:phospholipid transport"/>
    <property type="evidence" value="ECO:0007669"/>
    <property type="project" value="InterPro"/>
</dbReference>
<comment type="caution">
    <text evidence="3">The sequence shown here is derived from an EMBL/GenBank/DDBJ whole genome shotgun (WGS) entry which is preliminary data.</text>
</comment>
<organism evidence="3 4">
    <name type="scientific">Pelagovum pacificum</name>
    <dbReference type="NCBI Taxonomy" id="2588711"/>
    <lineage>
        <taxon>Bacteria</taxon>
        <taxon>Pseudomonadati</taxon>
        <taxon>Pseudomonadota</taxon>
        <taxon>Alphaproteobacteria</taxon>
        <taxon>Rhodobacterales</taxon>
        <taxon>Paracoccaceae</taxon>
        <taxon>Pelagovum</taxon>
    </lineage>
</organism>
<dbReference type="PANTHER" id="PTHR33371">
    <property type="entry name" value="INTERMEMBRANE PHOSPHOLIPID TRANSPORT SYSTEM BINDING PROTEIN MLAD-RELATED"/>
    <property type="match status" value="1"/>
</dbReference>
<reference evidence="3 4" key="1">
    <citation type="submission" date="2019-06" db="EMBL/GenBank/DDBJ databases">
        <title>Genome of new Rhodobacteraceae sp. SM1903.</title>
        <authorList>
            <person name="Ren X."/>
        </authorList>
    </citation>
    <scope>NUCLEOTIDE SEQUENCE [LARGE SCALE GENOMIC DNA]</scope>
    <source>
        <strain evidence="3 4">SM1903</strain>
    </source>
</reference>
<name>A0A5C5GDD6_9RHOB</name>
<feature type="transmembrane region" description="Helical" evidence="1">
    <location>
        <begin position="6"/>
        <end position="26"/>
    </location>
</feature>
<dbReference type="Pfam" id="PF02470">
    <property type="entry name" value="MlaD"/>
    <property type="match status" value="1"/>
</dbReference>
<keyword evidence="1" id="KW-1133">Transmembrane helix</keyword>
<evidence type="ECO:0000256" key="1">
    <source>
        <dbReference type="SAM" id="Phobius"/>
    </source>
</evidence>
<protein>
    <submittedName>
        <fullName evidence="3">Outer membrane lipid asymmetry maintenance protein MlaD</fullName>
    </submittedName>
</protein>
<dbReference type="InterPro" id="IPR003399">
    <property type="entry name" value="Mce/MlaD"/>
</dbReference>
<keyword evidence="1" id="KW-0472">Membrane</keyword>
<dbReference type="EMBL" id="VFFF01000001">
    <property type="protein sequence ID" value="TNY32825.1"/>
    <property type="molecule type" value="Genomic_DNA"/>
</dbReference>